<proteinExistence type="predicted"/>
<evidence type="ECO:0000313" key="4">
    <source>
        <dbReference type="EMBL" id="QKD83678.1"/>
    </source>
</evidence>
<feature type="domain" description="Response regulatory" evidence="3">
    <location>
        <begin position="234"/>
        <end position="350"/>
    </location>
</feature>
<dbReference type="Pfam" id="PF00072">
    <property type="entry name" value="Response_reg"/>
    <property type="match status" value="1"/>
</dbReference>
<reference evidence="4 5" key="1">
    <citation type="submission" date="2020-05" db="EMBL/GenBank/DDBJ databases">
        <title>Complete genome sequence of of a novel Thermoleptolyngbya strain isolated from hot springs of Ganzi, Sichuan China.</title>
        <authorList>
            <person name="Tang J."/>
            <person name="Daroch M."/>
            <person name="Li L."/>
            <person name="Waleron K."/>
            <person name="Waleron M."/>
            <person name="Waleron M."/>
        </authorList>
    </citation>
    <scope>NUCLEOTIDE SEQUENCE [LARGE SCALE GENOMIC DNA]</scope>
    <source>
        <strain evidence="4 5">PKUAC-SCTA183</strain>
    </source>
</reference>
<dbReference type="PANTHER" id="PTHR44591">
    <property type="entry name" value="STRESS RESPONSE REGULATOR PROTEIN 1"/>
    <property type="match status" value="1"/>
</dbReference>
<dbReference type="InterPro" id="IPR025497">
    <property type="entry name" value="PatA-like_N"/>
</dbReference>
<evidence type="ECO:0000256" key="1">
    <source>
        <dbReference type="ARBA" id="ARBA00022553"/>
    </source>
</evidence>
<evidence type="ECO:0000259" key="3">
    <source>
        <dbReference type="PROSITE" id="PS50110"/>
    </source>
</evidence>
<dbReference type="PANTHER" id="PTHR44591:SF3">
    <property type="entry name" value="RESPONSE REGULATORY DOMAIN-CONTAINING PROTEIN"/>
    <property type="match status" value="1"/>
</dbReference>
<dbReference type="Proteomes" id="UP000505210">
    <property type="component" value="Chromosome"/>
</dbReference>
<dbReference type="InterPro" id="IPR011006">
    <property type="entry name" value="CheY-like_superfamily"/>
</dbReference>
<sequence length="351" mass="39885">MNTTSIAGYRFPQKLYPLNLLAQLKSRKTTGCLRVTDGSTTWFIYLEEGDLVYASSSIDPFGRLDRHLSQVSRRLPSLVSAVRVQLRLLFENRPIYQSEFVPDYQAICWLVDQNHLMDEHIFNLIDSLAKEVIEGFLLVHAGSYELLERERFLEWRTFCKIDLRNLVEYCQQHVAHQKPQMAIAHSPASKTIPIERGRSQPAIPHKDTLEKTAPTEHSSTIEVNPPKLSKDHYTVVCIDDSPTILRSIEAFLDDTIFSVVVISDPVKALMQIVRTKPDLILLDVTMPNLDGYELCSLLRRHPSFKNVPVVMVTSNTGLIDRAKAKLVGASGYLTKPFNQSDLLKVVFKHLS</sequence>
<dbReference type="InterPro" id="IPR024186">
    <property type="entry name" value="Sig_transdc_resp-reg_PatA"/>
</dbReference>
<evidence type="ECO:0000256" key="2">
    <source>
        <dbReference type="PROSITE-ProRule" id="PRU00169"/>
    </source>
</evidence>
<keyword evidence="5" id="KW-1185">Reference proteome</keyword>
<dbReference type="SUPFAM" id="SSF52172">
    <property type="entry name" value="CheY-like"/>
    <property type="match status" value="1"/>
</dbReference>
<dbReference type="PROSITE" id="PS50110">
    <property type="entry name" value="RESPONSE_REGULATORY"/>
    <property type="match status" value="1"/>
</dbReference>
<dbReference type="RefSeq" id="WP_172357593.1">
    <property type="nucleotide sequence ID" value="NZ_CP053661.1"/>
</dbReference>
<organism evidence="4 5">
    <name type="scientific">Thermoleptolyngbya sichuanensis A183</name>
    <dbReference type="NCBI Taxonomy" id="2737172"/>
    <lineage>
        <taxon>Bacteria</taxon>
        <taxon>Bacillati</taxon>
        <taxon>Cyanobacteriota</taxon>
        <taxon>Cyanophyceae</taxon>
        <taxon>Oculatellales</taxon>
        <taxon>Oculatellaceae</taxon>
        <taxon>Thermoleptolyngbya</taxon>
        <taxon>Thermoleptolyngbya sichuanensis</taxon>
    </lineage>
</organism>
<dbReference type="GO" id="GO:0000160">
    <property type="term" value="P:phosphorelay signal transduction system"/>
    <property type="evidence" value="ECO:0007669"/>
    <property type="project" value="InterPro"/>
</dbReference>
<dbReference type="KEGG" id="theu:HPC62_17075"/>
<dbReference type="Pfam" id="PF14332">
    <property type="entry name" value="DUF4388"/>
    <property type="match status" value="1"/>
</dbReference>
<gene>
    <name evidence="4" type="ORF">HPC62_17075</name>
</gene>
<dbReference type="SMART" id="SM00448">
    <property type="entry name" value="REC"/>
    <property type="match status" value="1"/>
</dbReference>
<protein>
    <submittedName>
        <fullName evidence="4">Response regulator</fullName>
    </submittedName>
</protein>
<dbReference type="EMBL" id="CP053661">
    <property type="protein sequence ID" value="QKD83678.1"/>
    <property type="molecule type" value="Genomic_DNA"/>
</dbReference>
<accession>A0A6M8BAN7</accession>
<evidence type="ECO:0000313" key="5">
    <source>
        <dbReference type="Proteomes" id="UP000505210"/>
    </source>
</evidence>
<keyword evidence="1 2" id="KW-0597">Phosphoprotein</keyword>
<dbReference type="AlphaFoldDB" id="A0A6M8BAN7"/>
<feature type="modified residue" description="4-aspartylphosphate" evidence="2">
    <location>
        <position position="283"/>
    </location>
</feature>
<name>A0A6M8BAN7_9CYAN</name>
<dbReference type="InterPro" id="IPR001789">
    <property type="entry name" value="Sig_transdc_resp-reg_receiver"/>
</dbReference>
<dbReference type="Gene3D" id="3.40.50.2300">
    <property type="match status" value="1"/>
</dbReference>
<dbReference type="InterPro" id="IPR050595">
    <property type="entry name" value="Bact_response_regulator"/>
</dbReference>
<dbReference type="PIRSF" id="PIRSF005897">
    <property type="entry name" value="RR_PatA"/>
    <property type="match status" value="1"/>
</dbReference>